<proteinExistence type="predicted"/>
<organism evidence="2 3">
    <name type="scientific">Hypsibius exemplaris</name>
    <name type="common">Freshwater tardigrade</name>
    <dbReference type="NCBI Taxonomy" id="2072580"/>
    <lineage>
        <taxon>Eukaryota</taxon>
        <taxon>Metazoa</taxon>
        <taxon>Ecdysozoa</taxon>
        <taxon>Tardigrada</taxon>
        <taxon>Eutardigrada</taxon>
        <taxon>Parachela</taxon>
        <taxon>Hypsibioidea</taxon>
        <taxon>Hypsibiidae</taxon>
        <taxon>Hypsibius</taxon>
    </lineage>
</organism>
<feature type="signal peptide" evidence="1">
    <location>
        <begin position="1"/>
        <end position="23"/>
    </location>
</feature>
<accession>A0A1W0W972</accession>
<name>A0A1W0W972_HYPEX</name>
<feature type="chain" id="PRO_5013343079" evidence="1">
    <location>
        <begin position="24"/>
        <end position="106"/>
    </location>
</feature>
<evidence type="ECO:0000256" key="1">
    <source>
        <dbReference type="SAM" id="SignalP"/>
    </source>
</evidence>
<gene>
    <name evidence="2" type="ORF">BV898_13951</name>
</gene>
<evidence type="ECO:0000313" key="3">
    <source>
        <dbReference type="Proteomes" id="UP000192578"/>
    </source>
</evidence>
<sequence>MESLTTTEVRLLFLLFLMTLSEQRTIFKPNPAGGTSSEPEEFYFLVLPERVPLSPDFYRHDSNQKPDDLSARRSGDPMWSCSNCARSPPCFVTPPECEVGGTIKKA</sequence>
<reference evidence="3" key="1">
    <citation type="submission" date="2017-01" db="EMBL/GenBank/DDBJ databases">
        <title>Comparative genomics of anhydrobiosis in the tardigrade Hypsibius dujardini.</title>
        <authorList>
            <person name="Yoshida Y."/>
            <person name="Koutsovoulos G."/>
            <person name="Laetsch D."/>
            <person name="Stevens L."/>
            <person name="Kumar S."/>
            <person name="Horikawa D."/>
            <person name="Ishino K."/>
            <person name="Komine S."/>
            <person name="Tomita M."/>
            <person name="Blaxter M."/>
            <person name="Arakawa K."/>
        </authorList>
    </citation>
    <scope>NUCLEOTIDE SEQUENCE [LARGE SCALE GENOMIC DNA]</scope>
    <source>
        <strain evidence="3">Z151</strain>
    </source>
</reference>
<keyword evidence="1" id="KW-0732">Signal</keyword>
<dbReference type="AlphaFoldDB" id="A0A1W0W972"/>
<feature type="non-terminal residue" evidence="2">
    <location>
        <position position="106"/>
    </location>
</feature>
<evidence type="ECO:0000313" key="2">
    <source>
        <dbReference type="EMBL" id="OQV11754.1"/>
    </source>
</evidence>
<protein>
    <submittedName>
        <fullName evidence="2">Uncharacterized protein</fullName>
    </submittedName>
</protein>
<comment type="caution">
    <text evidence="2">The sequence shown here is derived from an EMBL/GenBank/DDBJ whole genome shotgun (WGS) entry which is preliminary data.</text>
</comment>
<keyword evidence="3" id="KW-1185">Reference proteome</keyword>
<dbReference type="EMBL" id="MTYJ01000162">
    <property type="protein sequence ID" value="OQV11754.1"/>
    <property type="molecule type" value="Genomic_DNA"/>
</dbReference>
<dbReference type="Proteomes" id="UP000192578">
    <property type="component" value="Unassembled WGS sequence"/>
</dbReference>